<dbReference type="EMBL" id="JAMSHJ010000005">
    <property type="protein sequence ID" value="KAI5410848.1"/>
    <property type="molecule type" value="Genomic_DNA"/>
</dbReference>
<proteinExistence type="predicted"/>
<dbReference type="Gramene" id="Psat05G0611600-T1">
    <property type="protein sequence ID" value="KAI5410848.1"/>
    <property type="gene ID" value="KIW84_056116"/>
</dbReference>
<accession>A0A9D4WXC7</accession>
<organism evidence="2 3">
    <name type="scientific">Pisum sativum</name>
    <name type="common">Garden pea</name>
    <name type="synonym">Lathyrus oleraceus</name>
    <dbReference type="NCBI Taxonomy" id="3888"/>
    <lineage>
        <taxon>Eukaryota</taxon>
        <taxon>Viridiplantae</taxon>
        <taxon>Streptophyta</taxon>
        <taxon>Embryophyta</taxon>
        <taxon>Tracheophyta</taxon>
        <taxon>Spermatophyta</taxon>
        <taxon>Magnoliopsida</taxon>
        <taxon>eudicotyledons</taxon>
        <taxon>Gunneridae</taxon>
        <taxon>Pentapetalae</taxon>
        <taxon>rosids</taxon>
        <taxon>fabids</taxon>
        <taxon>Fabales</taxon>
        <taxon>Fabaceae</taxon>
        <taxon>Papilionoideae</taxon>
        <taxon>50 kb inversion clade</taxon>
        <taxon>NPAAA clade</taxon>
        <taxon>Hologalegina</taxon>
        <taxon>IRL clade</taxon>
        <taxon>Fabeae</taxon>
        <taxon>Lathyrus</taxon>
    </lineage>
</organism>
<feature type="region of interest" description="Disordered" evidence="1">
    <location>
        <begin position="324"/>
        <end position="352"/>
    </location>
</feature>
<reference evidence="2 3" key="1">
    <citation type="journal article" date="2022" name="Nat. Genet.">
        <title>Improved pea reference genome and pan-genome highlight genomic features and evolutionary characteristics.</title>
        <authorList>
            <person name="Yang T."/>
            <person name="Liu R."/>
            <person name="Luo Y."/>
            <person name="Hu S."/>
            <person name="Wang D."/>
            <person name="Wang C."/>
            <person name="Pandey M.K."/>
            <person name="Ge S."/>
            <person name="Xu Q."/>
            <person name="Li N."/>
            <person name="Li G."/>
            <person name="Huang Y."/>
            <person name="Saxena R.K."/>
            <person name="Ji Y."/>
            <person name="Li M."/>
            <person name="Yan X."/>
            <person name="He Y."/>
            <person name="Liu Y."/>
            <person name="Wang X."/>
            <person name="Xiang C."/>
            <person name="Varshney R.K."/>
            <person name="Ding H."/>
            <person name="Gao S."/>
            <person name="Zong X."/>
        </authorList>
    </citation>
    <scope>NUCLEOTIDE SEQUENCE [LARGE SCALE GENOMIC DNA]</scope>
    <source>
        <strain evidence="2 3">cv. Zhongwan 6</strain>
    </source>
</reference>
<feature type="compositionally biased region" description="Polar residues" evidence="1">
    <location>
        <begin position="387"/>
        <end position="403"/>
    </location>
</feature>
<comment type="caution">
    <text evidence="2">The sequence shown here is derived from an EMBL/GenBank/DDBJ whole genome shotgun (WGS) entry which is preliminary data.</text>
</comment>
<gene>
    <name evidence="2" type="ORF">KIW84_056116</name>
</gene>
<dbReference type="PANTHER" id="PTHR34222:SF99">
    <property type="entry name" value="PROTEIN, PUTATIVE-RELATED"/>
    <property type="match status" value="1"/>
</dbReference>
<dbReference type="Proteomes" id="UP001058974">
    <property type="component" value="Chromosome 5"/>
</dbReference>
<dbReference type="PANTHER" id="PTHR34222">
    <property type="entry name" value="GAG_PRE-INTEGRS DOMAIN-CONTAINING PROTEIN"/>
    <property type="match status" value="1"/>
</dbReference>
<keyword evidence="3" id="KW-1185">Reference proteome</keyword>
<evidence type="ECO:0000313" key="2">
    <source>
        <dbReference type="EMBL" id="KAI5410848.1"/>
    </source>
</evidence>
<sequence length="412" mass="46285">MEGSIVVYWGNNHPYKLSFNETSYTPSVILQSPYQGDGANIPFWSARSISHATLKEFFPVLYVASNRKQDVVRDMEAWEGKSRNGVFPNNERSDTILCPLGSSDLFSVNSCYDKLLQNVGEIVMTLVTEATFVVLWKTKILLKVKLVTISSNYIIIVIPIQCVTEYSSALYLLPLHFKHFLLFFSGFHNKSISYCSVNGFHDRSIIWHHRLRSSFHTSAPFTLSFYLCDPSFDFSMPPRIDPTANRITNCDVDLVYYVHPSEAIDEANRLVNAYDSRKFAGKSSNSYGGASNNKKDGRVCTFCHRTGNTIDVCYRKHGFPPNFTKKQTSANASNAADTHNMMNTGTKGSLNNPSANITQEQYSQLIGLLQQTNLLPSNPTPNPSANHISTQFSHTPNDQNSGCENEEDDWFG</sequence>
<dbReference type="AlphaFoldDB" id="A0A9D4WXC7"/>
<protein>
    <submittedName>
        <fullName evidence="2">Uncharacterized protein</fullName>
    </submittedName>
</protein>
<name>A0A9D4WXC7_PEA</name>
<feature type="region of interest" description="Disordered" evidence="1">
    <location>
        <begin position="373"/>
        <end position="412"/>
    </location>
</feature>
<evidence type="ECO:0000313" key="3">
    <source>
        <dbReference type="Proteomes" id="UP001058974"/>
    </source>
</evidence>
<evidence type="ECO:0000256" key="1">
    <source>
        <dbReference type="SAM" id="MobiDB-lite"/>
    </source>
</evidence>